<evidence type="ECO:0000313" key="3">
    <source>
        <dbReference type="Proteomes" id="UP000319349"/>
    </source>
</evidence>
<protein>
    <submittedName>
        <fullName evidence="2">Transcriptional regulator</fullName>
    </submittedName>
</protein>
<name>A0A514E9M5_9XANT</name>
<dbReference type="AlphaFoldDB" id="A0A514E9M5"/>
<evidence type="ECO:0000256" key="1">
    <source>
        <dbReference type="SAM" id="MobiDB-lite"/>
    </source>
</evidence>
<keyword evidence="3" id="KW-1185">Reference proteome</keyword>
<proteinExistence type="predicted"/>
<organism evidence="2 3">
    <name type="scientific">Xanthomonas cerealis pv. cerealis</name>
    <dbReference type="NCBI Taxonomy" id="152263"/>
    <lineage>
        <taxon>Bacteria</taxon>
        <taxon>Pseudomonadati</taxon>
        <taxon>Pseudomonadota</taxon>
        <taxon>Gammaproteobacteria</taxon>
        <taxon>Lysobacterales</taxon>
        <taxon>Lysobacteraceae</taxon>
        <taxon>Xanthomonas</taxon>
        <taxon>Xanthomonas translucens group</taxon>
        <taxon>Xanthomonas cerealis</taxon>
    </lineage>
</organism>
<feature type="region of interest" description="Disordered" evidence="1">
    <location>
        <begin position="1"/>
        <end position="21"/>
    </location>
</feature>
<evidence type="ECO:0000313" key="2">
    <source>
        <dbReference type="EMBL" id="QDI02736.1"/>
    </source>
</evidence>
<reference evidence="2 3" key="1">
    <citation type="submission" date="2019-03" db="EMBL/GenBank/DDBJ databases">
        <title>Tal1 in Xanthomonas translucens pv. cerealis Contributes to Virulence in Bacterial Leaf Streak of Wheat.</title>
        <authorList>
            <person name="Shah S.M.A."/>
            <person name="Haq F."/>
            <person name="Ma W."/>
            <person name="Xu X."/>
            <person name="Wang S."/>
            <person name="Xu Z."/>
            <person name="Zou L."/>
            <person name="Zhu B."/>
            <person name="Chen G."/>
        </authorList>
    </citation>
    <scope>NUCLEOTIDE SEQUENCE [LARGE SCALE GENOMIC DNA]</scope>
    <source>
        <strain evidence="2 3">01</strain>
    </source>
</reference>
<dbReference type="EMBL" id="CP038228">
    <property type="protein sequence ID" value="QDI02736.1"/>
    <property type="molecule type" value="Genomic_DNA"/>
</dbReference>
<dbReference type="Proteomes" id="UP000319349">
    <property type="component" value="Chromosome"/>
</dbReference>
<sequence length="59" mass="6781">MPGPAQRAGRSRAREPVARKRRPLTLSKLGVRDRTRAVLKAFELQLVWGSCLQPRRAEW</sequence>
<gene>
    <name evidence="2" type="ORF">E4A48_02610</name>
</gene>
<accession>A0A514E9M5</accession>